<proteinExistence type="predicted"/>
<protein>
    <submittedName>
        <fullName evidence="1">Uncharacterized protein</fullName>
    </submittedName>
</protein>
<comment type="caution">
    <text evidence="1">The sequence shown here is derived from an EMBL/GenBank/DDBJ whole genome shotgun (WGS) entry which is preliminary data.</text>
</comment>
<organism evidence="1 2">
    <name type="scientific">Parasponia andersonii</name>
    <name type="common">Sponia andersonii</name>
    <dbReference type="NCBI Taxonomy" id="3476"/>
    <lineage>
        <taxon>Eukaryota</taxon>
        <taxon>Viridiplantae</taxon>
        <taxon>Streptophyta</taxon>
        <taxon>Embryophyta</taxon>
        <taxon>Tracheophyta</taxon>
        <taxon>Spermatophyta</taxon>
        <taxon>Magnoliopsida</taxon>
        <taxon>eudicotyledons</taxon>
        <taxon>Gunneridae</taxon>
        <taxon>Pentapetalae</taxon>
        <taxon>rosids</taxon>
        <taxon>fabids</taxon>
        <taxon>Rosales</taxon>
        <taxon>Cannabaceae</taxon>
        <taxon>Parasponia</taxon>
    </lineage>
</organism>
<sequence>MASILHRPPRVRSGFWCTESELKGVWKRQAKPEGVHQYYGVGTFPEEDERVGKYFNAFIFTCLSSIHQYLQQFHPIDPIYALTLDTRKWWLSSCSKSLALDLLFSGVDDVSRDMEFCICKMGLRESFEGIIAWDPLSSIGQGHLLAC</sequence>
<gene>
    <name evidence="1" type="ORF">PanWU01x14_344280</name>
</gene>
<evidence type="ECO:0000313" key="1">
    <source>
        <dbReference type="EMBL" id="PON34468.1"/>
    </source>
</evidence>
<accession>A0A2P5AD50</accession>
<dbReference type="EMBL" id="JXTB01000658">
    <property type="protein sequence ID" value="PON34468.1"/>
    <property type="molecule type" value="Genomic_DNA"/>
</dbReference>
<evidence type="ECO:0000313" key="2">
    <source>
        <dbReference type="Proteomes" id="UP000237105"/>
    </source>
</evidence>
<reference evidence="2" key="1">
    <citation type="submission" date="2016-06" db="EMBL/GenBank/DDBJ databases">
        <title>Parallel loss of symbiosis genes in relatives of nitrogen-fixing non-legume Parasponia.</title>
        <authorList>
            <person name="Van Velzen R."/>
            <person name="Holmer R."/>
            <person name="Bu F."/>
            <person name="Rutten L."/>
            <person name="Van Zeijl A."/>
            <person name="Liu W."/>
            <person name="Santuari L."/>
            <person name="Cao Q."/>
            <person name="Sharma T."/>
            <person name="Shen D."/>
            <person name="Roswanjaya Y."/>
            <person name="Wardhani T."/>
            <person name="Kalhor M.S."/>
            <person name="Jansen J."/>
            <person name="Van den Hoogen J."/>
            <person name="Gungor B."/>
            <person name="Hartog M."/>
            <person name="Hontelez J."/>
            <person name="Verver J."/>
            <person name="Yang W.-C."/>
            <person name="Schijlen E."/>
            <person name="Repin R."/>
            <person name="Schilthuizen M."/>
            <person name="Schranz E."/>
            <person name="Heidstra R."/>
            <person name="Miyata K."/>
            <person name="Fedorova E."/>
            <person name="Kohlen W."/>
            <person name="Bisseling T."/>
            <person name="Smit S."/>
            <person name="Geurts R."/>
        </authorList>
    </citation>
    <scope>NUCLEOTIDE SEQUENCE [LARGE SCALE GENOMIC DNA]</scope>
    <source>
        <strain evidence="2">cv. WU1-14</strain>
    </source>
</reference>
<dbReference type="Proteomes" id="UP000237105">
    <property type="component" value="Unassembled WGS sequence"/>
</dbReference>
<keyword evidence="2" id="KW-1185">Reference proteome</keyword>
<name>A0A2P5AD50_PARAD</name>
<dbReference type="AlphaFoldDB" id="A0A2P5AD50"/>